<evidence type="ECO:0000259" key="1">
    <source>
        <dbReference type="Pfam" id="PF12705"/>
    </source>
</evidence>
<accession>A0A6G8R5Z1</accession>
<dbReference type="EMBL" id="MT162466">
    <property type="protein sequence ID" value="QIN96802.1"/>
    <property type="molecule type" value="Genomic_DNA"/>
</dbReference>
<dbReference type="Pfam" id="PF12705">
    <property type="entry name" value="PDDEXK_1"/>
    <property type="match status" value="1"/>
</dbReference>
<dbReference type="Proteomes" id="UP000502617">
    <property type="component" value="Segment"/>
</dbReference>
<keyword evidence="2" id="KW-0378">Hydrolase</keyword>
<dbReference type="GeneID" id="77945336"/>
<dbReference type="PANTHER" id="PTHR31340:SF3">
    <property type="entry name" value="MITOCHONDRIAL GENOME MAINTENANCE EXONUCLEASE 1"/>
    <property type="match status" value="1"/>
</dbReference>
<dbReference type="RefSeq" id="YP_010669182.1">
    <property type="nucleotide sequence ID" value="NC_070959.1"/>
</dbReference>
<protein>
    <submittedName>
        <fullName evidence="2">Exonuclease A</fullName>
    </submittedName>
</protein>
<evidence type="ECO:0000313" key="2">
    <source>
        <dbReference type="EMBL" id="QIN96802.1"/>
    </source>
</evidence>
<evidence type="ECO:0000313" key="3">
    <source>
        <dbReference type="Proteomes" id="UP000502617"/>
    </source>
</evidence>
<keyword evidence="2" id="KW-0269">Exonuclease</keyword>
<dbReference type="PANTHER" id="PTHR31340">
    <property type="entry name" value="MITOCHONDRIAL GENOME MAINTENANCE EXONUCLEASE 1"/>
    <property type="match status" value="1"/>
</dbReference>
<dbReference type="SUPFAM" id="SSF52980">
    <property type="entry name" value="Restriction endonuclease-like"/>
    <property type="match status" value="1"/>
</dbReference>
<keyword evidence="2" id="KW-0540">Nuclease</keyword>
<sequence>MFTHREDYHHLFGEKLERIDSPNGRKYLLEEKGLYLPSVTTVLGLQSKAGIEKWRKRVGEEAADRKSKHASTRGTRLHTVHEYYLNNIDVSTLKEYQVPLIKLMFAGSRSKLDKHVDVIYQQETQMFSERLGVAGTVDLICEFDGELAVVDFKTSEKVKPEKYLENYFVQLSAYWGMFSEKTGLVPKKLVVFLVTEAGEVQIVERTNIMHYLTKLRDYVHQFNESQNA</sequence>
<name>A0A6G8R5Z1_9CAUD</name>
<dbReference type="Gene3D" id="3.90.320.10">
    <property type="match status" value="1"/>
</dbReference>
<dbReference type="KEGG" id="vg:77945336"/>
<proteinExistence type="predicted"/>
<dbReference type="InterPro" id="IPR011335">
    <property type="entry name" value="Restrct_endonuc-II-like"/>
</dbReference>
<organism evidence="2 3">
    <name type="scientific">Synechococcus phage S-N03</name>
    <dbReference type="NCBI Taxonomy" id="2718943"/>
    <lineage>
        <taxon>Viruses</taxon>
        <taxon>Duplodnaviria</taxon>
        <taxon>Heunggongvirae</taxon>
        <taxon>Uroviricota</taxon>
        <taxon>Caudoviricetes</taxon>
        <taxon>Pantevenvirales</taxon>
        <taxon>Kyanoviridae</taxon>
        <taxon>Huanghaivirus</taxon>
        <taxon>Huanghaivirus snothree</taxon>
    </lineage>
</organism>
<feature type="domain" description="PD-(D/E)XK endonuclease-like" evidence="1">
    <location>
        <begin position="126"/>
        <end position="194"/>
    </location>
</feature>
<dbReference type="InterPro" id="IPR038726">
    <property type="entry name" value="PDDEXK_AddAB-type"/>
</dbReference>
<dbReference type="GO" id="GO:0004527">
    <property type="term" value="F:exonuclease activity"/>
    <property type="evidence" value="ECO:0007669"/>
    <property type="project" value="UniProtKB-KW"/>
</dbReference>
<dbReference type="InterPro" id="IPR011604">
    <property type="entry name" value="PDDEXK-like_dom_sf"/>
</dbReference>
<reference evidence="2 3" key="1">
    <citation type="submission" date="2020-03" db="EMBL/GenBank/DDBJ databases">
        <title>The Isolation and Genome Sequence of a Novel Cyanophage S-N03 from the Huanghai Sea, China.</title>
        <authorList>
            <person name="Jiang T."/>
        </authorList>
    </citation>
    <scope>NUCLEOTIDE SEQUENCE [LARGE SCALE GENOMIC DNA]</scope>
</reference>
<keyword evidence="3" id="KW-1185">Reference proteome</keyword>